<comment type="caution">
    <text evidence="3">The sequence shown here is derived from an EMBL/GenBank/DDBJ whole genome shotgun (WGS) entry which is preliminary data.</text>
</comment>
<name>A0A7W6LRI5_9SPHN</name>
<feature type="domain" description="Acyltransferase 3" evidence="2">
    <location>
        <begin position="8"/>
        <end position="325"/>
    </location>
</feature>
<reference evidence="3 4" key="1">
    <citation type="submission" date="2020-08" db="EMBL/GenBank/DDBJ databases">
        <title>Genomic Encyclopedia of Type Strains, Phase IV (KMG-IV): sequencing the most valuable type-strain genomes for metagenomic binning, comparative biology and taxonomic classification.</title>
        <authorList>
            <person name="Goeker M."/>
        </authorList>
    </citation>
    <scope>NUCLEOTIDE SEQUENCE [LARGE SCALE GENOMIC DNA]</scope>
    <source>
        <strain evidence="3 4">DSM 19371</strain>
    </source>
</reference>
<evidence type="ECO:0000313" key="4">
    <source>
        <dbReference type="Proteomes" id="UP000590524"/>
    </source>
</evidence>
<feature type="transmembrane region" description="Helical" evidence="1">
    <location>
        <begin position="312"/>
        <end position="330"/>
    </location>
</feature>
<dbReference type="GO" id="GO:0016020">
    <property type="term" value="C:membrane"/>
    <property type="evidence" value="ECO:0007669"/>
    <property type="project" value="TreeGrafter"/>
</dbReference>
<feature type="transmembrane region" description="Helical" evidence="1">
    <location>
        <begin position="152"/>
        <end position="171"/>
    </location>
</feature>
<dbReference type="GO" id="GO:0000271">
    <property type="term" value="P:polysaccharide biosynthetic process"/>
    <property type="evidence" value="ECO:0007669"/>
    <property type="project" value="TreeGrafter"/>
</dbReference>
<protein>
    <submittedName>
        <fullName evidence="3">Peptidoglycan/LPS O-acetylase OafA/YrhL</fullName>
    </submittedName>
</protein>
<evidence type="ECO:0000259" key="2">
    <source>
        <dbReference type="Pfam" id="PF01757"/>
    </source>
</evidence>
<organism evidence="3 4">
    <name type="scientific">Sphingobium scionense</name>
    <dbReference type="NCBI Taxonomy" id="1404341"/>
    <lineage>
        <taxon>Bacteria</taxon>
        <taxon>Pseudomonadati</taxon>
        <taxon>Pseudomonadota</taxon>
        <taxon>Alphaproteobacteria</taxon>
        <taxon>Sphingomonadales</taxon>
        <taxon>Sphingomonadaceae</taxon>
        <taxon>Sphingobium</taxon>
    </lineage>
</organism>
<gene>
    <name evidence="3" type="ORF">GGQ90_002122</name>
</gene>
<evidence type="ECO:0000313" key="3">
    <source>
        <dbReference type="EMBL" id="MBB4148343.1"/>
    </source>
</evidence>
<dbReference type="AlphaFoldDB" id="A0A7W6LRI5"/>
<feature type="transmembrane region" description="Helical" evidence="1">
    <location>
        <begin position="241"/>
        <end position="263"/>
    </location>
</feature>
<feature type="transmembrane region" description="Helical" evidence="1">
    <location>
        <begin position="118"/>
        <end position="140"/>
    </location>
</feature>
<keyword evidence="1" id="KW-1133">Transmembrane helix</keyword>
<dbReference type="Proteomes" id="UP000590524">
    <property type="component" value="Unassembled WGS sequence"/>
</dbReference>
<keyword evidence="1" id="KW-0472">Membrane</keyword>
<dbReference type="RefSeq" id="WP_188082091.1">
    <property type="nucleotide sequence ID" value="NZ_JACIEU010000007.1"/>
</dbReference>
<dbReference type="EMBL" id="JACIEU010000007">
    <property type="protein sequence ID" value="MBB4148343.1"/>
    <property type="molecule type" value="Genomic_DNA"/>
</dbReference>
<feature type="transmembrane region" description="Helical" evidence="1">
    <location>
        <begin position="284"/>
        <end position="306"/>
    </location>
</feature>
<dbReference type="GO" id="GO:0016747">
    <property type="term" value="F:acyltransferase activity, transferring groups other than amino-acyl groups"/>
    <property type="evidence" value="ECO:0007669"/>
    <property type="project" value="InterPro"/>
</dbReference>
<keyword evidence="1" id="KW-0812">Transmembrane</keyword>
<dbReference type="Pfam" id="PF01757">
    <property type="entry name" value="Acyl_transf_3"/>
    <property type="match status" value="1"/>
</dbReference>
<accession>A0A7W6LRI5</accession>
<feature type="transmembrane region" description="Helical" evidence="1">
    <location>
        <begin position="204"/>
        <end position="221"/>
    </location>
</feature>
<evidence type="ECO:0000256" key="1">
    <source>
        <dbReference type="SAM" id="Phobius"/>
    </source>
</evidence>
<feature type="transmembrane region" description="Helical" evidence="1">
    <location>
        <begin position="12"/>
        <end position="30"/>
    </location>
</feature>
<proteinExistence type="predicted"/>
<feature type="transmembrane region" description="Helical" evidence="1">
    <location>
        <begin position="177"/>
        <end position="197"/>
    </location>
</feature>
<feature type="transmembrane region" description="Helical" evidence="1">
    <location>
        <begin position="81"/>
        <end position="98"/>
    </location>
</feature>
<dbReference type="PANTHER" id="PTHR23028">
    <property type="entry name" value="ACETYLTRANSFERASE"/>
    <property type="match status" value="1"/>
</dbReference>
<feature type="transmembrane region" description="Helical" evidence="1">
    <location>
        <begin position="42"/>
        <end position="60"/>
    </location>
</feature>
<dbReference type="PANTHER" id="PTHR23028:SF53">
    <property type="entry name" value="ACYL_TRANSF_3 DOMAIN-CONTAINING PROTEIN"/>
    <property type="match status" value="1"/>
</dbReference>
<sequence length="361" mass="40136">MTAGRHIPALDGIRGLAAMLVVLSHFPTFALPVIVNHHVGDYGVLLFFTLSGFLMGHLYLPRSPDRAALASYAAARIARIVPLYACISLLSFAIYRFYPDFIYPIGLVELVRQASFTSSVSVFWSIGPEFQFYFLFPLIWGATYARKAIRGWLYLAIGGAIALCYAASPWLPGFSAFAKMHIFMAGILCAVLVRRLTPAQLERLFIPLALFSLLFLALLAYPPASMMDWIFPSTRHDPKHLVYYGDPLKLAASLLIILGATIPHPINDRVWGNGVMRRLGAYSFSLYLLHMPLFQFARLAGMAFGLPVPVQIALALTLSILAAALSHELFERPVGNWVRRKLTTIWGRRQPVSPQPVTVET</sequence>
<dbReference type="InterPro" id="IPR002656">
    <property type="entry name" value="Acyl_transf_3_dom"/>
</dbReference>
<dbReference type="InterPro" id="IPR050879">
    <property type="entry name" value="Acyltransferase_3"/>
</dbReference>
<keyword evidence="4" id="KW-1185">Reference proteome</keyword>